<organism evidence="2 3">
    <name type="scientific">Rhodococcus sovatensis</name>
    <dbReference type="NCBI Taxonomy" id="1805840"/>
    <lineage>
        <taxon>Bacteria</taxon>
        <taxon>Bacillati</taxon>
        <taxon>Actinomycetota</taxon>
        <taxon>Actinomycetes</taxon>
        <taxon>Mycobacteriales</taxon>
        <taxon>Nocardiaceae</taxon>
        <taxon>Rhodococcus</taxon>
    </lineage>
</organism>
<proteinExistence type="predicted"/>
<feature type="transmembrane region" description="Helical" evidence="1">
    <location>
        <begin position="233"/>
        <end position="255"/>
    </location>
</feature>
<evidence type="ECO:0008006" key="4">
    <source>
        <dbReference type="Google" id="ProtNLM"/>
    </source>
</evidence>
<feature type="transmembrane region" description="Helical" evidence="1">
    <location>
        <begin position="205"/>
        <end position="227"/>
    </location>
</feature>
<keyword evidence="1" id="KW-1133">Transmembrane helix</keyword>
<feature type="transmembrane region" description="Helical" evidence="1">
    <location>
        <begin position="128"/>
        <end position="147"/>
    </location>
</feature>
<evidence type="ECO:0000313" key="3">
    <source>
        <dbReference type="Proteomes" id="UP001432000"/>
    </source>
</evidence>
<protein>
    <recommendedName>
        <fullName evidence="4">Transmembrane protein</fullName>
    </recommendedName>
</protein>
<feature type="transmembrane region" description="Helical" evidence="1">
    <location>
        <begin position="180"/>
        <end position="198"/>
    </location>
</feature>
<feature type="transmembrane region" description="Helical" evidence="1">
    <location>
        <begin position="29"/>
        <end position="51"/>
    </location>
</feature>
<feature type="transmembrane region" description="Helical" evidence="1">
    <location>
        <begin position="154"/>
        <end position="174"/>
    </location>
</feature>
<reference evidence="2 3" key="1">
    <citation type="submission" date="2024-03" db="EMBL/GenBank/DDBJ databases">
        <title>Natural products discovery in diverse microorganisms through a two-stage MS feature dereplication strategy.</title>
        <authorList>
            <person name="Zhang R."/>
        </authorList>
    </citation>
    <scope>NUCLEOTIDE SEQUENCE [LARGE SCALE GENOMIC DNA]</scope>
    <source>
        <strain evidence="2 3">18930</strain>
    </source>
</reference>
<keyword evidence="1" id="KW-0812">Transmembrane</keyword>
<sequence>MTTDVDTSDIEKTESILDRLLTLRTRRPVGVIFFYWVVLVVCVGFASYPTLQRLMQEAADGAITSYIFVLPFLAAVAAQGIARRRAGELPIHDRQTDIIVGGLALLVAVAIKALWVPRYVEQYQLSHLDVLAGLVFFLGASILLFGLRPVGRFWSVWLLLLALSPLGYRMVAIAAGGSRFAYGAVLVLLAGMAGAIAVGRTRRRALAGFVCSVSIGFVILATMLAMFPNLHIAWLQLIPTAGAAALVGIGFYLVARRGESMRPLSRPVAPVTAKRSISSVVTVVVASVILFVIPIPEQTVIASTPGPPGSSGSPLIVPDGWTQTGTEYFGWVRSYFGQKSSLNRQIMRAVEGNPSWDLQARPRTVVVDVLTTANRASLSVYPESTLYRLSNTRTSPALPVKLGHDIVGSLYTSVSDGLLLTWTKLVFTWVRGDFTQRITVISVDNHEPDADFPQPMPSMASNLGTSLAIFLRGNTIATDSDPDYKDLGLLTSFGTELVRAQWSEK</sequence>
<dbReference type="RefSeq" id="WP_338888801.1">
    <property type="nucleotide sequence ID" value="NZ_CP147846.1"/>
</dbReference>
<dbReference type="Proteomes" id="UP001432000">
    <property type="component" value="Chromosome"/>
</dbReference>
<name>A0ABZ2PH99_9NOCA</name>
<evidence type="ECO:0000313" key="2">
    <source>
        <dbReference type="EMBL" id="WXG68535.1"/>
    </source>
</evidence>
<dbReference type="EMBL" id="CP147846">
    <property type="protein sequence ID" value="WXG68535.1"/>
    <property type="molecule type" value="Genomic_DNA"/>
</dbReference>
<feature type="transmembrane region" description="Helical" evidence="1">
    <location>
        <begin position="98"/>
        <end position="116"/>
    </location>
</feature>
<keyword evidence="1" id="KW-0472">Membrane</keyword>
<evidence type="ECO:0000256" key="1">
    <source>
        <dbReference type="SAM" id="Phobius"/>
    </source>
</evidence>
<gene>
    <name evidence="2" type="ORF">WDS16_25660</name>
</gene>
<keyword evidence="3" id="KW-1185">Reference proteome</keyword>
<feature type="transmembrane region" description="Helical" evidence="1">
    <location>
        <begin position="276"/>
        <end position="295"/>
    </location>
</feature>
<feature type="transmembrane region" description="Helical" evidence="1">
    <location>
        <begin position="63"/>
        <end position="82"/>
    </location>
</feature>
<accession>A0ABZ2PH99</accession>